<feature type="non-terminal residue" evidence="2">
    <location>
        <position position="120"/>
    </location>
</feature>
<dbReference type="InterPro" id="IPR036116">
    <property type="entry name" value="FN3_sf"/>
</dbReference>
<dbReference type="AlphaFoldDB" id="A0A8B6ETA7"/>
<evidence type="ECO:0000259" key="1">
    <source>
        <dbReference type="PROSITE" id="PS50853"/>
    </source>
</evidence>
<dbReference type="OrthoDB" id="6418794at2759"/>
<dbReference type="InterPro" id="IPR003961">
    <property type="entry name" value="FN3_dom"/>
</dbReference>
<feature type="domain" description="Fibronectin type-III" evidence="1">
    <location>
        <begin position="4"/>
        <end position="103"/>
    </location>
</feature>
<dbReference type="Proteomes" id="UP000596742">
    <property type="component" value="Unassembled WGS sequence"/>
</dbReference>
<protein>
    <recommendedName>
        <fullName evidence="1">Fibronectin type-III domain-containing protein</fullName>
    </recommendedName>
</protein>
<dbReference type="PROSITE" id="PS50853">
    <property type="entry name" value="FN3"/>
    <property type="match status" value="1"/>
</dbReference>
<keyword evidence="3" id="KW-1185">Reference proteome</keyword>
<accession>A0A8B6ETA7</accession>
<dbReference type="InterPro" id="IPR013783">
    <property type="entry name" value="Ig-like_fold"/>
</dbReference>
<dbReference type="SUPFAM" id="SSF49265">
    <property type="entry name" value="Fibronectin type III"/>
    <property type="match status" value="1"/>
</dbReference>
<proteinExistence type="predicted"/>
<dbReference type="EMBL" id="UYJE01005665">
    <property type="protein sequence ID" value="VDI39266.1"/>
    <property type="molecule type" value="Genomic_DNA"/>
</dbReference>
<evidence type="ECO:0000313" key="3">
    <source>
        <dbReference type="Proteomes" id="UP000596742"/>
    </source>
</evidence>
<organism evidence="2 3">
    <name type="scientific">Mytilus galloprovincialis</name>
    <name type="common">Mediterranean mussel</name>
    <dbReference type="NCBI Taxonomy" id="29158"/>
    <lineage>
        <taxon>Eukaryota</taxon>
        <taxon>Metazoa</taxon>
        <taxon>Spiralia</taxon>
        <taxon>Lophotrochozoa</taxon>
        <taxon>Mollusca</taxon>
        <taxon>Bivalvia</taxon>
        <taxon>Autobranchia</taxon>
        <taxon>Pteriomorphia</taxon>
        <taxon>Mytilida</taxon>
        <taxon>Mytiloidea</taxon>
        <taxon>Mytilidae</taxon>
        <taxon>Mytilinae</taxon>
        <taxon>Mytilus</taxon>
    </lineage>
</organism>
<comment type="caution">
    <text evidence="2">The sequence shown here is derived from an EMBL/GenBank/DDBJ whole genome shotgun (WGS) entry which is preliminary data.</text>
</comment>
<gene>
    <name evidence="2" type="ORF">MGAL_10B059081</name>
</gene>
<reference evidence="2" key="1">
    <citation type="submission" date="2018-11" db="EMBL/GenBank/DDBJ databases">
        <authorList>
            <person name="Alioto T."/>
            <person name="Alioto T."/>
        </authorList>
    </citation>
    <scope>NUCLEOTIDE SEQUENCE</scope>
</reference>
<dbReference type="Pfam" id="PF00041">
    <property type="entry name" value="fn3"/>
    <property type="match status" value="1"/>
</dbReference>
<dbReference type="CDD" id="cd00063">
    <property type="entry name" value="FN3"/>
    <property type="match status" value="1"/>
</dbReference>
<evidence type="ECO:0000313" key="2">
    <source>
        <dbReference type="EMBL" id="VDI39266.1"/>
    </source>
</evidence>
<dbReference type="Gene3D" id="2.60.40.10">
    <property type="entry name" value="Immunoglobulins"/>
    <property type="match status" value="1"/>
</dbReference>
<sequence length="120" mass="13595">PTFTPAITGICNIIGHPGVFVRWKIPDNADMKNVDGYIVAFRKTVPSTAEYHRCVIHDNSMTSHYKEGLQFGMTYQVKVAAYNSLGCGQFTLPKLFVFHGKDASKRRKLNRKLKFKTKIS</sequence>
<name>A0A8B6ETA7_MYTGA</name>